<keyword evidence="3" id="KW-1185">Reference proteome</keyword>
<reference evidence="2 3" key="1">
    <citation type="journal article" date="2024" name="Nat. Commun.">
        <title>Phylogenomics reveals the evolutionary origins of lichenization in chlorophyte algae.</title>
        <authorList>
            <person name="Puginier C."/>
            <person name="Libourel C."/>
            <person name="Otte J."/>
            <person name="Skaloud P."/>
            <person name="Haon M."/>
            <person name="Grisel S."/>
            <person name="Petersen M."/>
            <person name="Berrin J.G."/>
            <person name="Delaux P.M."/>
            <person name="Dal Grande F."/>
            <person name="Keller J."/>
        </authorList>
    </citation>
    <scope>NUCLEOTIDE SEQUENCE [LARGE SCALE GENOMIC DNA]</scope>
    <source>
        <strain evidence="2 3">SAG 2145</strain>
    </source>
</reference>
<proteinExistence type="predicted"/>
<evidence type="ECO:0000313" key="3">
    <source>
        <dbReference type="Proteomes" id="UP001438707"/>
    </source>
</evidence>
<feature type="region of interest" description="Disordered" evidence="1">
    <location>
        <begin position="36"/>
        <end position="60"/>
    </location>
</feature>
<gene>
    <name evidence="2" type="ORF">WJX74_011035</name>
</gene>
<dbReference type="AlphaFoldDB" id="A0AAW1QKI1"/>
<sequence>MHHLSLRTVPTASLTIGSQSKALPRSPAGRTLQTTADKQVFLGSPPRHSQRAWSSGGRPSPVHCKTYKGDELFRDSDGNWKWQLEESIWFSSIWAPILIYLLLTV</sequence>
<dbReference type="Proteomes" id="UP001438707">
    <property type="component" value="Unassembled WGS sequence"/>
</dbReference>
<organism evidence="2 3">
    <name type="scientific">Apatococcus lobatus</name>
    <dbReference type="NCBI Taxonomy" id="904363"/>
    <lineage>
        <taxon>Eukaryota</taxon>
        <taxon>Viridiplantae</taxon>
        <taxon>Chlorophyta</taxon>
        <taxon>core chlorophytes</taxon>
        <taxon>Trebouxiophyceae</taxon>
        <taxon>Chlorellales</taxon>
        <taxon>Chlorellaceae</taxon>
        <taxon>Apatococcus</taxon>
    </lineage>
</organism>
<evidence type="ECO:0000313" key="2">
    <source>
        <dbReference type="EMBL" id="KAK9821902.1"/>
    </source>
</evidence>
<evidence type="ECO:0000256" key="1">
    <source>
        <dbReference type="SAM" id="MobiDB-lite"/>
    </source>
</evidence>
<dbReference type="EMBL" id="JALJOS010000035">
    <property type="protein sequence ID" value="KAK9821902.1"/>
    <property type="molecule type" value="Genomic_DNA"/>
</dbReference>
<protein>
    <submittedName>
        <fullName evidence="2">Uncharacterized protein</fullName>
    </submittedName>
</protein>
<accession>A0AAW1QKI1</accession>
<name>A0AAW1QKI1_9CHLO</name>
<comment type="caution">
    <text evidence="2">The sequence shown here is derived from an EMBL/GenBank/DDBJ whole genome shotgun (WGS) entry which is preliminary data.</text>
</comment>